<dbReference type="EMBL" id="CP037421">
    <property type="protein sequence ID" value="QDT25174.1"/>
    <property type="molecule type" value="Genomic_DNA"/>
</dbReference>
<proteinExistence type="predicted"/>
<keyword evidence="2" id="KW-1185">Reference proteome</keyword>
<dbReference type="Proteomes" id="UP000315647">
    <property type="component" value="Chromosome"/>
</dbReference>
<gene>
    <name evidence="1" type="ORF">Enr10x_04690</name>
</gene>
<name>A0A517Q0N0_9PLAN</name>
<reference evidence="1 2" key="1">
    <citation type="submission" date="2019-03" db="EMBL/GenBank/DDBJ databases">
        <title>Deep-cultivation of Planctomycetes and their phenomic and genomic characterization uncovers novel biology.</title>
        <authorList>
            <person name="Wiegand S."/>
            <person name="Jogler M."/>
            <person name="Boedeker C."/>
            <person name="Pinto D."/>
            <person name="Vollmers J."/>
            <person name="Rivas-Marin E."/>
            <person name="Kohn T."/>
            <person name="Peeters S.H."/>
            <person name="Heuer A."/>
            <person name="Rast P."/>
            <person name="Oberbeckmann S."/>
            <person name="Bunk B."/>
            <person name="Jeske O."/>
            <person name="Meyerdierks A."/>
            <person name="Storesund J.E."/>
            <person name="Kallscheuer N."/>
            <person name="Luecker S."/>
            <person name="Lage O.M."/>
            <person name="Pohl T."/>
            <person name="Merkel B.J."/>
            <person name="Hornburger P."/>
            <person name="Mueller R.-W."/>
            <person name="Bruemmer F."/>
            <person name="Labrenz M."/>
            <person name="Spormann A.M."/>
            <person name="Op den Camp H."/>
            <person name="Overmann J."/>
            <person name="Amann R."/>
            <person name="Jetten M.S.M."/>
            <person name="Mascher T."/>
            <person name="Medema M.H."/>
            <person name="Devos D.P."/>
            <person name="Kaster A.-K."/>
            <person name="Ovreas L."/>
            <person name="Rohde M."/>
            <person name="Galperin M.Y."/>
            <person name="Jogler C."/>
        </authorList>
    </citation>
    <scope>NUCLEOTIDE SEQUENCE [LARGE SCALE GENOMIC DNA]</scope>
    <source>
        <strain evidence="1 2">Enr10</strain>
    </source>
</reference>
<accession>A0A517Q0N0</accession>
<sequence length="165" mass="19156">MPNKYGFTHLLLVPPDFHSYFKGRLDEERQELFLVLPIHHCDYSGNESRELFIEIRQHTNPALDWQREVTPQALLRFENPRTKGGAGNSTGVPVRFSLIDNEIRNLNGIESGFMEVTGVRGDFVEILSPSPDKYMFRTQFDNEPRTMNQDEVINAVWEFLVARDQ</sequence>
<dbReference type="RefSeq" id="WP_232093202.1">
    <property type="nucleotide sequence ID" value="NZ_CP037421.1"/>
</dbReference>
<evidence type="ECO:0000313" key="1">
    <source>
        <dbReference type="EMBL" id="QDT25174.1"/>
    </source>
</evidence>
<dbReference type="AlphaFoldDB" id="A0A517Q0N0"/>
<evidence type="ECO:0000313" key="2">
    <source>
        <dbReference type="Proteomes" id="UP000315647"/>
    </source>
</evidence>
<protein>
    <submittedName>
        <fullName evidence="1">Uncharacterized protein</fullName>
    </submittedName>
</protein>
<organism evidence="1 2">
    <name type="scientific">Gimesia panareensis</name>
    <dbReference type="NCBI Taxonomy" id="2527978"/>
    <lineage>
        <taxon>Bacteria</taxon>
        <taxon>Pseudomonadati</taxon>
        <taxon>Planctomycetota</taxon>
        <taxon>Planctomycetia</taxon>
        <taxon>Planctomycetales</taxon>
        <taxon>Planctomycetaceae</taxon>
        <taxon>Gimesia</taxon>
    </lineage>
</organism>